<name>A0AC60W0N0_9ARCH</name>
<evidence type="ECO:0000313" key="1">
    <source>
        <dbReference type="EMBL" id="MBA4453235.1"/>
    </source>
</evidence>
<comment type="caution">
    <text evidence="1">The sequence shown here is derived from an EMBL/GenBank/DDBJ whole genome shotgun (WGS) entry which is preliminary data.</text>
</comment>
<evidence type="ECO:0000313" key="2">
    <source>
        <dbReference type="Proteomes" id="UP000559653"/>
    </source>
</evidence>
<dbReference type="EMBL" id="JACEMZ010000095">
    <property type="protein sequence ID" value="MBA4453235.1"/>
    <property type="molecule type" value="Genomic_DNA"/>
</dbReference>
<gene>
    <name evidence="1" type="ORF">H2B03_08770</name>
</gene>
<dbReference type="Proteomes" id="UP000559653">
    <property type="component" value="Unassembled WGS sequence"/>
</dbReference>
<organism evidence="1 2">
    <name type="scientific">Candidatus Nitrosomaritimum aestuariumsis</name>
    <dbReference type="NCBI Taxonomy" id="3342354"/>
    <lineage>
        <taxon>Archaea</taxon>
        <taxon>Nitrososphaerota</taxon>
        <taxon>Nitrososphaeria</taxon>
        <taxon>Nitrosopumilales</taxon>
        <taxon>Nitrosopumilaceae</taxon>
        <taxon>Candidatus Nitrosomaritimum</taxon>
    </lineage>
</organism>
<accession>A0AC60W0N0</accession>
<protein>
    <submittedName>
        <fullName evidence="1">NTP transferase domain-containing protein</fullName>
    </submittedName>
</protein>
<keyword evidence="1" id="KW-0808">Transferase</keyword>
<sequence>MIAIVMAGGKGSRMKSAEEKLLLEYKKPIILHVAEALSDSDCFSKIVFVTSPNSPNTKKLLLENNYEIIDSTGKGYVEDLNNILQSIDDSIFVTSADLPLLDQNIIKKITSLYDENHLWTSILITKNFLQNLGISSNYEVNFENQVCIYSGISIINSKKISNLNNIKENFVIMDDKRIGFNVNTKEDYILLGTT</sequence>
<proteinExistence type="predicted"/>
<reference evidence="1 2" key="1">
    <citation type="journal article" date="2020" name="Appl. Environ. Microbiol.">
        <title>Genomic Characteristics of a Novel Species of Ammonia-Oxidizing Archaea from the Jiulong River Estuary.</title>
        <authorList>
            <person name="Zou D."/>
            <person name="Wan R."/>
            <person name="Han L."/>
            <person name="Xu M.N."/>
            <person name="Liu Y."/>
            <person name="Liu H."/>
            <person name="Kao S.J."/>
            <person name="Li M."/>
        </authorList>
    </citation>
    <scope>NUCLEOTIDE SEQUENCE [LARGE SCALE GENOMIC DNA]</scope>
    <source>
        <strain evidence="1">W1bin1</strain>
    </source>
</reference>